<keyword evidence="2" id="KW-1185">Reference proteome</keyword>
<reference evidence="1 2" key="1">
    <citation type="submission" date="2017-09" db="EMBL/GenBank/DDBJ databases">
        <authorList>
            <person name="Ehlers B."/>
            <person name="Leendertz F.H."/>
        </authorList>
    </citation>
    <scope>NUCLEOTIDE SEQUENCE [LARGE SCALE GENOMIC DNA]</scope>
    <source>
        <strain evidence="1 2">DSM 16848</strain>
    </source>
</reference>
<dbReference type="EMBL" id="OCNF01000006">
    <property type="protein sequence ID" value="SOD67604.1"/>
    <property type="molecule type" value="Genomic_DNA"/>
</dbReference>
<proteinExistence type="predicted"/>
<sequence length="88" mass="10120">MSEEKQIEQGLYITGSFERIKTDTRKGKDGDFVVHSVELLVRSEQATKVYELKIKDPNKFNGVKRGQLVTLPVYARAYNGFVYYNLAE</sequence>
<organism evidence="1 2">
    <name type="scientific">Alysiella filiformis DSM 16848</name>
    <dbReference type="NCBI Taxonomy" id="1120981"/>
    <lineage>
        <taxon>Bacteria</taxon>
        <taxon>Pseudomonadati</taxon>
        <taxon>Pseudomonadota</taxon>
        <taxon>Betaproteobacteria</taxon>
        <taxon>Neisseriales</taxon>
        <taxon>Neisseriaceae</taxon>
        <taxon>Alysiella</taxon>
    </lineage>
</organism>
<protein>
    <submittedName>
        <fullName evidence="1">Uncharacterized protein</fullName>
    </submittedName>
</protein>
<gene>
    <name evidence="1" type="ORF">SAMN02746062_00966</name>
</gene>
<accession>A0A286E9R7</accession>
<name>A0A286E9R7_9NEIS</name>
<evidence type="ECO:0000313" key="2">
    <source>
        <dbReference type="Proteomes" id="UP000219669"/>
    </source>
</evidence>
<evidence type="ECO:0000313" key="1">
    <source>
        <dbReference type="EMBL" id="SOD67604.1"/>
    </source>
</evidence>
<dbReference type="Proteomes" id="UP000219669">
    <property type="component" value="Unassembled WGS sequence"/>
</dbReference>
<dbReference type="AlphaFoldDB" id="A0A286E9R7"/>
<dbReference type="RefSeq" id="WP_097114029.1">
    <property type="nucleotide sequence ID" value="NZ_CP083931.1"/>
</dbReference>